<evidence type="ECO:0000256" key="5">
    <source>
        <dbReference type="ARBA" id="ARBA00023012"/>
    </source>
</evidence>
<dbReference type="EC" id="2.7.13.3" evidence="2"/>
<sequence length="63" mass="6582">MASGQAIPVHVVAEAEPLPPQAETAAYFVVAEALTNIAKHSQASRADVALRVDDGRLVVTVDD</sequence>
<dbReference type="PANTHER" id="PTHR24421:SF10">
    <property type="entry name" value="NITRATE_NITRITE SENSOR PROTEIN NARQ"/>
    <property type="match status" value="1"/>
</dbReference>
<dbReference type="SUPFAM" id="SSF55874">
    <property type="entry name" value="ATPase domain of HSP90 chaperone/DNA topoisomerase II/histidine kinase"/>
    <property type="match status" value="1"/>
</dbReference>
<keyword evidence="5" id="KW-0902">Two-component regulatory system</keyword>
<evidence type="ECO:0000256" key="3">
    <source>
        <dbReference type="ARBA" id="ARBA00022679"/>
    </source>
</evidence>
<comment type="catalytic activity">
    <reaction evidence="1">
        <text>ATP + protein L-histidine = ADP + protein N-phospho-L-histidine.</text>
        <dbReference type="EC" id="2.7.13.3"/>
    </reaction>
</comment>
<dbReference type="GO" id="GO:0004673">
    <property type="term" value="F:protein histidine kinase activity"/>
    <property type="evidence" value="ECO:0007669"/>
    <property type="project" value="UniProtKB-EC"/>
</dbReference>
<evidence type="ECO:0000313" key="7">
    <source>
        <dbReference type="Proteomes" id="UP000324351"/>
    </source>
</evidence>
<evidence type="ECO:0000256" key="4">
    <source>
        <dbReference type="ARBA" id="ARBA00022777"/>
    </source>
</evidence>
<dbReference type="AlphaFoldDB" id="A0A5B1LU10"/>
<name>A0A5B1LU10_9ACTN</name>
<proteinExistence type="predicted"/>
<keyword evidence="3" id="KW-0808">Transferase</keyword>
<keyword evidence="7" id="KW-1185">Reference proteome</keyword>
<evidence type="ECO:0000256" key="2">
    <source>
        <dbReference type="ARBA" id="ARBA00012438"/>
    </source>
</evidence>
<dbReference type="EMBL" id="VUJW01000041">
    <property type="protein sequence ID" value="KAA1423139.1"/>
    <property type="molecule type" value="Genomic_DNA"/>
</dbReference>
<evidence type="ECO:0000256" key="1">
    <source>
        <dbReference type="ARBA" id="ARBA00000085"/>
    </source>
</evidence>
<dbReference type="Proteomes" id="UP000324351">
    <property type="component" value="Unassembled WGS sequence"/>
</dbReference>
<evidence type="ECO:0000313" key="6">
    <source>
        <dbReference type="EMBL" id="KAA1423139.1"/>
    </source>
</evidence>
<dbReference type="InterPro" id="IPR036890">
    <property type="entry name" value="HATPase_C_sf"/>
</dbReference>
<dbReference type="PANTHER" id="PTHR24421">
    <property type="entry name" value="NITRATE/NITRITE SENSOR PROTEIN NARX-RELATED"/>
    <property type="match status" value="1"/>
</dbReference>
<keyword evidence="4 6" id="KW-0418">Kinase</keyword>
<reference evidence="6 7" key="1">
    <citation type="submission" date="2019-09" db="EMBL/GenBank/DDBJ databases">
        <title>Nocardioides panacisoli sp. nov., isolated from the soil of a ginseng field.</title>
        <authorList>
            <person name="Cho C."/>
        </authorList>
    </citation>
    <scope>NUCLEOTIDE SEQUENCE [LARGE SCALE GENOMIC DNA]</scope>
    <source>
        <strain evidence="6 7">BN140041</strain>
    </source>
</reference>
<organism evidence="6 7">
    <name type="scientific">Nocardioides antri</name>
    <dbReference type="NCBI Taxonomy" id="2607659"/>
    <lineage>
        <taxon>Bacteria</taxon>
        <taxon>Bacillati</taxon>
        <taxon>Actinomycetota</taxon>
        <taxon>Actinomycetes</taxon>
        <taxon>Propionibacteriales</taxon>
        <taxon>Nocardioidaceae</taxon>
        <taxon>Nocardioides</taxon>
    </lineage>
</organism>
<feature type="non-terminal residue" evidence="6">
    <location>
        <position position="63"/>
    </location>
</feature>
<accession>A0A5B1LU10</accession>
<gene>
    <name evidence="6" type="ORF">F0U47_20350</name>
</gene>
<dbReference type="InterPro" id="IPR050482">
    <property type="entry name" value="Sensor_HK_TwoCompSys"/>
</dbReference>
<reference evidence="6 7" key="2">
    <citation type="submission" date="2019-09" db="EMBL/GenBank/DDBJ databases">
        <authorList>
            <person name="Jin C."/>
        </authorList>
    </citation>
    <scope>NUCLEOTIDE SEQUENCE [LARGE SCALE GENOMIC DNA]</scope>
    <source>
        <strain evidence="6 7">BN140041</strain>
    </source>
</reference>
<dbReference type="Gene3D" id="3.30.565.10">
    <property type="entry name" value="Histidine kinase-like ATPase, C-terminal domain"/>
    <property type="match status" value="1"/>
</dbReference>
<protein>
    <recommendedName>
        <fullName evidence="2">histidine kinase</fullName>
        <ecNumber evidence="2">2.7.13.3</ecNumber>
    </recommendedName>
</protein>
<dbReference type="GO" id="GO:0000160">
    <property type="term" value="P:phosphorelay signal transduction system"/>
    <property type="evidence" value="ECO:0007669"/>
    <property type="project" value="UniProtKB-KW"/>
</dbReference>
<comment type="caution">
    <text evidence="6">The sequence shown here is derived from an EMBL/GenBank/DDBJ whole genome shotgun (WGS) entry which is preliminary data.</text>
</comment>